<keyword evidence="2" id="KW-1185">Reference proteome</keyword>
<name>A0A8I0T3T3_9GAMM</name>
<evidence type="ECO:0000313" key="2">
    <source>
        <dbReference type="Proteomes" id="UP000660708"/>
    </source>
</evidence>
<dbReference type="AlphaFoldDB" id="A0A8I0T3T3"/>
<dbReference type="Proteomes" id="UP000660708">
    <property type="component" value="Unassembled WGS sequence"/>
</dbReference>
<organism evidence="1 2">
    <name type="scientific">Pseudoalteromonas peptidolytica F12-50-A1</name>
    <dbReference type="NCBI Taxonomy" id="1315280"/>
    <lineage>
        <taxon>Bacteria</taxon>
        <taxon>Pseudomonadati</taxon>
        <taxon>Pseudomonadota</taxon>
        <taxon>Gammaproteobacteria</taxon>
        <taxon>Alteromonadales</taxon>
        <taxon>Pseudoalteromonadaceae</taxon>
        <taxon>Pseudoalteromonas</taxon>
    </lineage>
</organism>
<dbReference type="EMBL" id="AQHF01000024">
    <property type="protein sequence ID" value="MBE0346681.1"/>
    <property type="molecule type" value="Genomic_DNA"/>
</dbReference>
<gene>
    <name evidence="1" type="ORF">PPEP_a2780</name>
</gene>
<reference evidence="1 2" key="1">
    <citation type="submission" date="2015-06" db="EMBL/GenBank/DDBJ databases">
        <title>Genome sequence of Pseudoalteromonas peptidolytica.</title>
        <authorList>
            <person name="Xie B.-B."/>
            <person name="Rong J.-C."/>
            <person name="Qin Q.-L."/>
            <person name="Zhang Y.-Z."/>
        </authorList>
    </citation>
    <scope>NUCLEOTIDE SEQUENCE [LARGE SCALE GENOMIC DNA]</scope>
    <source>
        <strain evidence="1 2">F12-50-A1</strain>
    </source>
</reference>
<accession>A0A8I0T3T3</accession>
<protein>
    <submittedName>
        <fullName evidence="1">Uncharacterized protein</fullName>
    </submittedName>
</protein>
<evidence type="ECO:0000313" key="1">
    <source>
        <dbReference type="EMBL" id="MBE0346681.1"/>
    </source>
</evidence>
<sequence length="47" mass="5393">MYKVLMTDISWILNKGTNWVKFILSLSIKGNGACANRFCNNFITQTH</sequence>
<proteinExistence type="predicted"/>
<comment type="caution">
    <text evidence="1">The sequence shown here is derived from an EMBL/GenBank/DDBJ whole genome shotgun (WGS) entry which is preliminary data.</text>
</comment>